<proteinExistence type="inferred from homology"/>
<dbReference type="AlphaFoldDB" id="A0A2N3PRY0"/>
<evidence type="ECO:0000256" key="3">
    <source>
        <dbReference type="PROSITE-ProRule" id="PRU00284"/>
    </source>
</evidence>
<dbReference type="PANTHER" id="PTHR32089">
    <property type="entry name" value="METHYL-ACCEPTING CHEMOTAXIS PROTEIN MCPB"/>
    <property type="match status" value="1"/>
</dbReference>
<keyword evidence="5" id="KW-0472">Membrane</keyword>
<feature type="coiled-coil region" evidence="4">
    <location>
        <begin position="390"/>
        <end position="427"/>
    </location>
</feature>
<evidence type="ECO:0000256" key="4">
    <source>
        <dbReference type="SAM" id="Coils"/>
    </source>
</evidence>
<feature type="domain" description="HAMP" evidence="7">
    <location>
        <begin position="338"/>
        <end position="391"/>
    </location>
</feature>
<gene>
    <name evidence="8" type="ORF">CWS72_18080</name>
</gene>
<protein>
    <submittedName>
        <fullName evidence="8">Methyl-accepting chemotaxis protein</fullName>
    </submittedName>
</protein>
<dbReference type="OrthoDB" id="7295762at2"/>
<evidence type="ECO:0000313" key="8">
    <source>
        <dbReference type="EMBL" id="PKU23136.1"/>
    </source>
</evidence>
<reference evidence="9" key="1">
    <citation type="submission" date="2017-12" db="EMBL/GenBank/DDBJ databases">
        <title>Draft genome sequence of Telmatospirillum siberiense 26-4b1T, an acidotolerant peatland alphaproteobacterium potentially involved in sulfur cycling.</title>
        <authorList>
            <person name="Hausmann B."/>
            <person name="Pjevac P."/>
            <person name="Schreck K."/>
            <person name="Herbold C.W."/>
            <person name="Daims H."/>
            <person name="Wagner M."/>
            <person name="Pester M."/>
            <person name="Loy A."/>
        </authorList>
    </citation>
    <scope>NUCLEOTIDE SEQUENCE [LARGE SCALE GENOMIC DNA]</scope>
    <source>
        <strain evidence="9">26-4b1</strain>
    </source>
</reference>
<organism evidence="8 9">
    <name type="scientific">Telmatospirillum siberiense</name>
    <dbReference type="NCBI Taxonomy" id="382514"/>
    <lineage>
        <taxon>Bacteria</taxon>
        <taxon>Pseudomonadati</taxon>
        <taxon>Pseudomonadota</taxon>
        <taxon>Alphaproteobacteria</taxon>
        <taxon>Rhodospirillales</taxon>
        <taxon>Rhodospirillaceae</taxon>
        <taxon>Telmatospirillum</taxon>
    </lineage>
</organism>
<dbReference type="GO" id="GO:0016020">
    <property type="term" value="C:membrane"/>
    <property type="evidence" value="ECO:0007669"/>
    <property type="project" value="InterPro"/>
</dbReference>
<dbReference type="PANTHER" id="PTHR32089:SF112">
    <property type="entry name" value="LYSOZYME-LIKE PROTEIN-RELATED"/>
    <property type="match status" value="1"/>
</dbReference>
<sequence length="688" mass="72191">MNVRAKILTGNLAIAVLAVGVSIFIAWSAVSDLRQQNAATRSLKTFELCLQIGGLLASERSAWGGALDNAAPMSGDVAAAVDKAVATTDATLTAAREAALIAGLSTASIDSAISVFKSTRDQTRLDLRKPKAERSANALAASVDGISRGLAFIDTAVDESFRSTTNAGPNLSGPANLARLAQESRNVNGGRSALLGLFVRGQAFSPDRVVVSTELSGKVALIWQMQMQAVANLGNPPKLAKALDHVRNTVMTEGEQRYRAILEAARNGQPSPMPDSEWRTWTTPMLNNGLVMRDAAIATAYDINGAAIENAWIRLGGSLAVLSMVCVVTASVIIVLLRQVILRLGRLTEAVTRLAADDLEVEIDRSERADEVEAMAKALIVLRDNARHMRQVAAEARQAQEQRLTRAERLSGEVRQFETEAGKALDEVSTGVEAMCGTTQSMTTSASSTMADAHGVAEAANNVGMEVQALAGTAVELSASIGEIASRVGDTADQSLSASENVKRSSEQFALLADYAAKIGDVVDLIREIAGQTNLLALNATIEAARAGEAGQGFSVVAGEVKALAVRTTQATKDVGEQIEAIRLASDNAVVSMGEIDGSISRITTLAGDVAASIEQQHAATEEISRRVQFAADGAEKGAKLAKKLAEAAAQAKDEAAHVQTSAQAMAGEVRQFHDKVNAFLGQVATLT</sequence>
<dbReference type="SMART" id="SM00283">
    <property type="entry name" value="MA"/>
    <property type="match status" value="1"/>
</dbReference>
<keyword evidence="9" id="KW-1185">Reference proteome</keyword>
<dbReference type="EMBL" id="PIUM01000023">
    <property type="protein sequence ID" value="PKU23136.1"/>
    <property type="molecule type" value="Genomic_DNA"/>
</dbReference>
<dbReference type="PROSITE" id="PS50885">
    <property type="entry name" value="HAMP"/>
    <property type="match status" value="1"/>
</dbReference>
<dbReference type="Pfam" id="PF00015">
    <property type="entry name" value="MCPsignal"/>
    <property type="match status" value="1"/>
</dbReference>
<evidence type="ECO:0000256" key="5">
    <source>
        <dbReference type="SAM" id="Phobius"/>
    </source>
</evidence>
<comment type="caution">
    <text evidence="8">The sequence shown here is derived from an EMBL/GenBank/DDBJ whole genome shotgun (WGS) entry which is preliminary data.</text>
</comment>
<keyword evidence="1 3" id="KW-0807">Transducer</keyword>
<name>A0A2N3PRY0_9PROT</name>
<evidence type="ECO:0000256" key="2">
    <source>
        <dbReference type="ARBA" id="ARBA00029447"/>
    </source>
</evidence>
<evidence type="ECO:0000259" key="7">
    <source>
        <dbReference type="PROSITE" id="PS50885"/>
    </source>
</evidence>
<comment type="similarity">
    <text evidence="2">Belongs to the methyl-accepting chemotaxis (MCP) protein family.</text>
</comment>
<dbReference type="InterPro" id="IPR003660">
    <property type="entry name" value="HAMP_dom"/>
</dbReference>
<evidence type="ECO:0000259" key="6">
    <source>
        <dbReference type="PROSITE" id="PS50111"/>
    </source>
</evidence>
<feature type="transmembrane region" description="Helical" evidence="5">
    <location>
        <begin position="12"/>
        <end position="30"/>
    </location>
</feature>
<dbReference type="InterPro" id="IPR004089">
    <property type="entry name" value="MCPsignal_dom"/>
</dbReference>
<keyword evidence="4" id="KW-0175">Coiled coil</keyword>
<feature type="domain" description="Methyl-accepting transducer" evidence="6">
    <location>
        <begin position="424"/>
        <end position="667"/>
    </location>
</feature>
<dbReference type="Proteomes" id="UP000233293">
    <property type="component" value="Unassembled WGS sequence"/>
</dbReference>
<dbReference type="GO" id="GO:0007165">
    <property type="term" value="P:signal transduction"/>
    <property type="evidence" value="ECO:0007669"/>
    <property type="project" value="UniProtKB-KW"/>
</dbReference>
<evidence type="ECO:0000256" key="1">
    <source>
        <dbReference type="ARBA" id="ARBA00023224"/>
    </source>
</evidence>
<accession>A0A2N3PRY0</accession>
<dbReference type="Gene3D" id="6.10.340.10">
    <property type="match status" value="1"/>
</dbReference>
<evidence type="ECO:0000313" key="9">
    <source>
        <dbReference type="Proteomes" id="UP000233293"/>
    </source>
</evidence>
<keyword evidence="5" id="KW-1133">Transmembrane helix</keyword>
<dbReference type="RefSeq" id="WP_101252034.1">
    <property type="nucleotide sequence ID" value="NZ_PIUM01000023.1"/>
</dbReference>
<dbReference type="SUPFAM" id="SSF58104">
    <property type="entry name" value="Methyl-accepting chemotaxis protein (MCP) signaling domain"/>
    <property type="match status" value="1"/>
</dbReference>
<dbReference type="Gene3D" id="1.10.287.950">
    <property type="entry name" value="Methyl-accepting chemotaxis protein"/>
    <property type="match status" value="1"/>
</dbReference>
<keyword evidence="5" id="KW-0812">Transmembrane</keyword>
<dbReference type="PROSITE" id="PS50111">
    <property type="entry name" value="CHEMOTAXIS_TRANSDUC_2"/>
    <property type="match status" value="1"/>
</dbReference>